<dbReference type="Proteomes" id="UP000887574">
    <property type="component" value="Unplaced"/>
</dbReference>
<proteinExistence type="predicted"/>
<dbReference type="AlphaFoldDB" id="A0A915D783"/>
<organism evidence="2 3">
    <name type="scientific">Ditylenchus dipsaci</name>
    <dbReference type="NCBI Taxonomy" id="166011"/>
    <lineage>
        <taxon>Eukaryota</taxon>
        <taxon>Metazoa</taxon>
        <taxon>Ecdysozoa</taxon>
        <taxon>Nematoda</taxon>
        <taxon>Chromadorea</taxon>
        <taxon>Rhabditida</taxon>
        <taxon>Tylenchina</taxon>
        <taxon>Tylenchomorpha</taxon>
        <taxon>Sphaerularioidea</taxon>
        <taxon>Anguinidae</taxon>
        <taxon>Anguininae</taxon>
        <taxon>Ditylenchus</taxon>
    </lineage>
</organism>
<feature type="compositionally biased region" description="Low complexity" evidence="1">
    <location>
        <begin position="132"/>
        <end position="151"/>
    </location>
</feature>
<feature type="region of interest" description="Disordered" evidence="1">
    <location>
        <begin position="127"/>
        <end position="161"/>
    </location>
</feature>
<evidence type="ECO:0000313" key="3">
    <source>
        <dbReference type="WBParaSite" id="jg1628"/>
    </source>
</evidence>
<evidence type="ECO:0000313" key="2">
    <source>
        <dbReference type="Proteomes" id="UP000887574"/>
    </source>
</evidence>
<feature type="compositionally biased region" description="Polar residues" evidence="1">
    <location>
        <begin position="152"/>
        <end position="161"/>
    </location>
</feature>
<reference evidence="3" key="1">
    <citation type="submission" date="2022-11" db="UniProtKB">
        <authorList>
            <consortium name="WormBaseParasite"/>
        </authorList>
    </citation>
    <scope>IDENTIFICATION</scope>
</reference>
<keyword evidence="2" id="KW-1185">Reference proteome</keyword>
<protein>
    <submittedName>
        <fullName evidence="3">Uncharacterized protein</fullName>
    </submittedName>
</protein>
<name>A0A915D783_9BILA</name>
<accession>A0A915D783</accession>
<evidence type="ECO:0000256" key="1">
    <source>
        <dbReference type="SAM" id="MobiDB-lite"/>
    </source>
</evidence>
<sequence length="161" mass="17379">MVFVCFFKKKEEKATRLIGLLGGGDYQRRKKGLIKLPVQVGTKIQACTCSVVESRLLKSEDIRDARVCPSTTPVKVLALRRWKPNGLGEELRKAESTIILNRKFSTTRSAKGKNLLGLCSPLREFDVSAQTPSSSPANSNNSSGAGDPSPSLNLSAQSVSG</sequence>
<dbReference type="WBParaSite" id="jg1628">
    <property type="protein sequence ID" value="jg1628"/>
    <property type="gene ID" value="jg1628"/>
</dbReference>